<dbReference type="EMBL" id="CM018041">
    <property type="protein sequence ID" value="KAA8533558.1"/>
    <property type="molecule type" value="Genomic_DNA"/>
</dbReference>
<evidence type="ECO:0000313" key="1">
    <source>
        <dbReference type="EMBL" id="KAA8533558.1"/>
    </source>
</evidence>
<dbReference type="AlphaFoldDB" id="A0A5J5ATA8"/>
<protein>
    <submittedName>
        <fullName evidence="1">Uncharacterized protein</fullName>
    </submittedName>
</protein>
<organism evidence="1 2">
    <name type="scientific">Nyssa sinensis</name>
    <dbReference type="NCBI Taxonomy" id="561372"/>
    <lineage>
        <taxon>Eukaryota</taxon>
        <taxon>Viridiplantae</taxon>
        <taxon>Streptophyta</taxon>
        <taxon>Embryophyta</taxon>
        <taxon>Tracheophyta</taxon>
        <taxon>Spermatophyta</taxon>
        <taxon>Magnoliopsida</taxon>
        <taxon>eudicotyledons</taxon>
        <taxon>Gunneridae</taxon>
        <taxon>Pentapetalae</taxon>
        <taxon>asterids</taxon>
        <taxon>Cornales</taxon>
        <taxon>Nyssaceae</taxon>
        <taxon>Nyssa</taxon>
    </lineage>
</organism>
<proteinExistence type="predicted"/>
<name>A0A5J5ATA8_9ASTE</name>
<gene>
    <name evidence="1" type="ORF">F0562_031008</name>
</gene>
<keyword evidence="2" id="KW-1185">Reference proteome</keyword>
<dbReference type="Proteomes" id="UP000325577">
    <property type="component" value="Linkage Group LG18"/>
</dbReference>
<reference evidence="1 2" key="1">
    <citation type="submission" date="2019-09" db="EMBL/GenBank/DDBJ databases">
        <title>A chromosome-level genome assembly of the Chinese tupelo Nyssa sinensis.</title>
        <authorList>
            <person name="Yang X."/>
            <person name="Kang M."/>
            <person name="Yang Y."/>
            <person name="Xiong H."/>
            <person name="Wang M."/>
            <person name="Zhang Z."/>
            <person name="Wang Z."/>
            <person name="Wu H."/>
            <person name="Ma T."/>
            <person name="Liu J."/>
            <person name="Xi Z."/>
        </authorList>
    </citation>
    <scope>NUCLEOTIDE SEQUENCE [LARGE SCALE GENOMIC DNA]</scope>
    <source>
        <strain evidence="1">J267</strain>
        <tissue evidence="1">Leaf</tissue>
    </source>
</reference>
<evidence type="ECO:0000313" key="2">
    <source>
        <dbReference type="Proteomes" id="UP000325577"/>
    </source>
</evidence>
<accession>A0A5J5ATA8</accession>
<sequence length="73" mass="8214">MEPLQLDKITQWTILALVEDLKLILRSQSQWNNSYSPWKSNAAAHELAQGAFKNQFSGALGAEVCRSLRVIEV</sequence>